<evidence type="ECO:0000256" key="7">
    <source>
        <dbReference type="ARBA" id="ARBA00022729"/>
    </source>
</evidence>
<dbReference type="GO" id="GO:0015344">
    <property type="term" value="F:siderophore uptake transmembrane transporter activity"/>
    <property type="evidence" value="ECO:0007669"/>
    <property type="project" value="TreeGrafter"/>
</dbReference>
<evidence type="ECO:0000256" key="6">
    <source>
        <dbReference type="ARBA" id="ARBA00022692"/>
    </source>
</evidence>
<dbReference type="Gene3D" id="2.170.130.10">
    <property type="entry name" value="TonB-dependent receptor, plug domain"/>
    <property type="match status" value="1"/>
</dbReference>
<keyword evidence="7" id="KW-0732">Signal</keyword>
<dbReference type="GO" id="GO:0009279">
    <property type="term" value="C:cell outer membrane"/>
    <property type="evidence" value="ECO:0007669"/>
    <property type="project" value="UniProtKB-SubCell"/>
</dbReference>
<evidence type="ECO:0000256" key="9">
    <source>
        <dbReference type="ARBA" id="ARBA00023065"/>
    </source>
</evidence>
<evidence type="ECO:0000256" key="8">
    <source>
        <dbReference type="ARBA" id="ARBA00023004"/>
    </source>
</evidence>
<keyword evidence="8" id="KW-0408">Iron</keyword>
<dbReference type="AlphaFoldDB" id="A0A2W5DYT7"/>
<dbReference type="InterPro" id="IPR036942">
    <property type="entry name" value="Beta-barrel_TonB_sf"/>
</dbReference>
<dbReference type="PANTHER" id="PTHR32552">
    <property type="entry name" value="FERRICHROME IRON RECEPTOR-RELATED"/>
    <property type="match status" value="1"/>
</dbReference>
<reference evidence="18 19" key="1">
    <citation type="submission" date="2017-08" db="EMBL/GenBank/DDBJ databases">
        <title>Infants hospitalized years apart are colonized by the same room-sourced microbial strains.</title>
        <authorList>
            <person name="Brooks B."/>
            <person name="Olm M.R."/>
            <person name="Firek B.A."/>
            <person name="Baker R."/>
            <person name="Thomas B.C."/>
            <person name="Morowitz M.J."/>
            <person name="Banfield J.F."/>
        </authorList>
    </citation>
    <scope>NUCLEOTIDE SEQUENCE [LARGE SCALE GENOMIC DNA]</scope>
    <source>
        <strain evidence="18">S2_012_000_R2_81</strain>
    </source>
</reference>
<sequence length="798" mass="85738">MAVAVLAAATAQAQQASAKDDDATPRAKDDTVRLGTITVVGTGKLGSGLMINDDSVKGRSTITKASIEKDRSTGNSYQTIALLPGVNTYNYDATGLFGGGLSIRGFNSDQLGFTVNGVPVNDSGNYAVYPQEFIDTENVCQTSVAQGSTELETASGGASGGAVSIITCDPTDKRRVRVSQTLGGLSMTRTYVRYDTGRFANDMAKLFISASHTEADKWKGEGKAKKDHVDFGFSLDLSEDNKILGSVLYNRAVNNNIFNPTLAQLNTNGYYGDFATTFKPRVPGVNGTAQTESGTSGPAVYYGTSLNPFENVIASVSGSFKLAKDTYLKVQPYFWYGFGNGGWSDMTLSEKSGVLGGAVDLNGDGDTLDTVRVARSSVTRTQRPGVTSEISTTIDNHYLKAGVWYERAQHRQTQPAVQLNADGSPADKWLQNGCIQRVDGSCYEGRDWKTVSTSYQVYFNDQISFMGDRGLLSLGVRLPTVSRDVTSFASEGTIRSYATATSTTYSSVSQGYQIKRNFHEALPQIGVRFNLDARQQVFANVAKNFRAPANFAFTGANVRFVGGVIQPIQDIKAETSVMTDVGYRFQSREFSVTATFFNSDFKNRQANATDPNTLVSVYTNAGRVNNRGFELEAGTGVFNGFSVYGSITAQKSEMKDNLATSSATSGAAPVVLPTSGKQFGTTPRFMAGIALQYEQGPFYARVKGKYTGSQYATLMNDEQAPGYVVGDLDAGYKFGDFGMMKNTKLALNISNIGSARYRNPSSGTVTNAIAYQGSTVSAPTYYLGAPRLTTLTLSADFE</sequence>
<dbReference type="Pfam" id="PF07715">
    <property type="entry name" value="Plug"/>
    <property type="match status" value="1"/>
</dbReference>
<evidence type="ECO:0000256" key="4">
    <source>
        <dbReference type="ARBA" id="ARBA00022452"/>
    </source>
</evidence>
<evidence type="ECO:0000256" key="5">
    <source>
        <dbReference type="ARBA" id="ARBA00022496"/>
    </source>
</evidence>
<protein>
    <submittedName>
        <fullName evidence="18">TonB-dependent receptor</fullName>
    </submittedName>
</protein>
<comment type="similarity">
    <text evidence="2 14 15">Belongs to the TonB-dependent receptor family.</text>
</comment>
<evidence type="ECO:0000256" key="2">
    <source>
        <dbReference type="ARBA" id="ARBA00009810"/>
    </source>
</evidence>
<evidence type="ECO:0000256" key="14">
    <source>
        <dbReference type="PROSITE-ProRule" id="PRU01360"/>
    </source>
</evidence>
<evidence type="ECO:0000256" key="10">
    <source>
        <dbReference type="ARBA" id="ARBA00023077"/>
    </source>
</evidence>
<dbReference type="PROSITE" id="PS52016">
    <property type="entry name" value="TONB_DEPENDENT_REC_3"/>
    <property type="match status" value="1"/>
</dbReference>
<keyword evidence="10 15" id="KW-0798">TonB box</keyword>
<dbReference type="Pfam" id="PF00593">
    <property type="entry name" value="TonB_dep_Rec_b-barrel"/>
    <property type="match status" value="1"/>
</dbReference>
<comment type="subcellular location">
    <subcellularLocation>
        <location evidence="1 14">Cell outer membrane</location>
        <topology evidence="1 14">Multi-pass membrane protein</topology>
    </subcellularLocation>
</comment>
<keyword evidence="3 14" id="KW-0813">Transport</keyword>
<dbReference type="PANTHER" id="PTHR32552:SF89">
    <property type="entry name" value="CATECHOLATE SIDEROPHORE RECEPTOR FIU"/>
    <property type="match status" value="1"/>
</dbReference>
<evidence type="ECO:0000313" key="19">
    <source>
        <dbReference type="Proteomes" id="UP000249633"/>
    </source>
</evidence>
<keyword evidence="6 14" id="KW-0812">Transmembrane</keyword>
<evidence type="ECO:0000256" key="13">
    <source>
        <dbReference type="ARBA" id="ARBA00023237"/>
    </source>
</evidence>
<gene>
    <name evidence="18" type="ORF">DI603_03690</name>
</gene>
<evidence type="ECO:0000259" key="17">
    <source>
        <dbReference type="Pfam" id="PF07715"/>
    </source>
</evidence>
<keyword evidence="4 14" id="KW-1134">Transmembrane beta strand</keyword>
<keyword evidence="13 14" id="KW-0998">Cell outer membrane</keyword>
<dbReference type="SUPFAM" id="SSF56935">
    <property type="entry name" value="Porins"/>
    <property type="match status" value="1"/>
</dbReference>
<dbReference type="InterPro" id="IPR012910">
    <property type="entry name" value="Plug_dom"/>
</dbReference>
<keyword evidence="11 14" id="KW-0472">Membrane</keyword>
<keyword evidence="5" id="KW-0410">Iron transport</keyword>
<evidence type="ECO:0000259" key="16">
    <source>
        <dbReference type="Pfam" id="PF00593"/>
    </source>
</evidence>
<organism evidence="18 19">
    <name type="scientific">Roseateles depolymerans</name>
    <dbReference type="NCBI Taxonomy" id="76731"/>
    <lineage>
        <taxon>Bacteria</taxon>
        <taxon>Pseudomonadati</taxon>
        <taxon>Pseudomonadota</taxon>
        <taxon>Betaproteobacteria</taxon>
        <taxon>Burkholderiales</taxon>
        <taxon>Sphaerotilaceae</taxon>
        <taxon>Roseateles</taxon>
    </lineage>
</organism>
<dbReference type="Proteomes" id="UP000249633">
    <property type="component" value="Unassembled WGS sequence"/>
</dbReference>
<feature type="domain" description="TonB-dependent receptor plug" evidence="17">
    <location>
        <begin position="57"/>
        <end position="160"/>
    </location>
</feature>
<name>A0A2W5DYT7_9BURK</name>
<dbReference type="InterPro" id="IPR037066">
    <property type="entry name" value="Plug_dom_sf"/>
</dbReference>
<evidence type="ECO:0000256" key="15">
    <source>
        <dbReference type="RuleBase" id="RU003357"/>
    </source>
</evidence>
<evidence type="ECO:0000313" key="18">
    <source>
        <dbReference type="EMBL" id="PZP34994.1"/>
    </source>
</evidence>
<evidence type="ECO:0000256" key="3">
    <source>
        <dbReference type="ARBA" id="ARBA00022448"/>
    </source>
</evidence>
<dbReference type="EMBL" id="QFOD01000003">
    <property type="protein sequence ID" value="PZP34994.1"/>
    <property type="molecule type" value="Genomic_DNA"/>
</dbReference>
<dbReference type="InterPro" id="IPR000531">
    <property type="entry name" value="Beta-barrel_TonB"/>
</dbReference>
<accession>A0A2W5DYT7</accession>
<evidence type="ECO:0000256" key="11">
    <source>
        <dbReference type="ARBA" id="ARBA00023136"/>
    </source>
</evidence>
<evidence type="ECO:0000256" key="1">
    <source>
        <dbReference type="ARBA" id="ARBA00004571"/>
    </source>
</evidence>
<evidence type="ECO:0000256" key="12">
    <source>
        <dbReference type="ARBA" id="ARBA00023170"/>
    </source>
</evidence>
<dbReference type="Gene3D" id="2.40.170.20">
    <property type="entry name" value="TonB-dependent receptor, beta-barrel domain"/>
    <property type="match status" value="1"/>
</dbReference>
<comment type="caution">
    <text evidence="18">The sequence shown here is derived from an EMBL/GenBank/DDBJ whole genome shotgun (WGS) entry which is preliminary data.</text>
</comment>
<keyword evidence="12 18" id="KW-0675">Receptor</keyword>
<dbReference type="InterPro" id="IPR039426">
    <property type="entry name" value="TonB-dep_rcpt-like"/>
</dbReference>
<keyword evidence="9" id="KW-0406">Ion transport</keyword>
<proteinExistence type="inferred from homology"/>
<feature type="domain" description="TonB-dependent receptor-like beta-barrel" evidence="16">
    <location>
        <begin position="263"/>
        <end position="752"/>
    </location>
</feature>